<dbReference type="InterPro" id="IPR007213">
    <property type="entry name" value="Ppm1/Ppm2/Tcmp"/>
</dbReference>
<name>A0A2P6VLF4_9CHLO</name>
<dbReference type="AlphaFoldDB" id="A0A2P6VLF4"/>
<sequence>MARNEMASPALTASPLLDEQRVPVQVAAVSGDAEVQVAPYMTFGKSLRTLSSRFTPTNVNMLLFRTMNRDEGRPNANQDYIAPLFRDRLIPVRAWVQRNRGIEDPVVGVPGVINFVDARTKWVDSVLAQALEEGFDQVVCIAAGYDTRAYRFHRPGVKAAVSTLLASVADLAAPGSRMCFDFLHAGRDALEGASYVGYHACAESVAGKGEAFISGLVPEEEDLAAYLAPLNWGLKRCV</sequence>
<accession>A0A2P6VLF4</accession>
<dbReference type="SUPFAM" id="SSF53335">
    <property type="entry name" value="S-adenosyl-L-methionine-dependent methyltransferases"/>
    <property type="match status" value="1"/>
</dbReference>
<dbReference type="Proteomes" id="UP000239649">
    <property type="component" value="Unassembled WGS sequence"/>
</dbReference>
<keyword evidence="2" id="KW-0808">Transferase</keyword>
<reference evidence="3 4" key="1">
    <citation type="journal article" date="2018" name="Plant J.">
        <title>Genome sequences of Chlorella sorokiniana UTEX 1602 and Micractinium conductrix SAG 241.80: implications to maltose excretion by a green alga.</title>
        <authorList>
            <person name="Arriola M.B."/>
            <person name="Velmurugan N."/>
            <person name="Zhang Y."/>
            <person name="Plunkett M.H."/>
            <person name="Hondzo H."/>
            <person name="Barney B.M."/>
        </authorList>
    </citation>
    <scope>NUCLEOTIDE SEQUENCE [LARGE SCALE GENOMIC DNA]</scope>
    <source>
        <strain evidence="3 4">SAG 241.80</strain>
    </source>
</reference>
<comment type="caution">
    <text evidence="3">The sequence shown here is derived from an EMBL/GenBank/DDBJ whole genome shotgun (WGS) entry which is preliminary data.</text>
</comment>
<dbReference type="GO" id="GO:0032259">
    <property type="term" value="P:methylation"/>
    <property type="evidence" value="ECO:0007669"/>
    <property type="project" value="UniProtKB-KW"/>
</dbReference>
<dbReference type="Pfam" id="PF04072">
    <property type="entry name" value="LCM"/>
    <property type="match status" value="1"/>
</dbReference>
<evidence type="ECO:0000313" key="4">
    <source>
        <dbReference type="Proteomes" id="UP000239649"/>
    </source>
</evidence>
<protein>
    <submittedName>
        <fullName evidence="3">S-adenosyl-L-methionine-dependent methyltransferase</fullName>
    </submittedName>
</protein>
<keyword evidence="1 3" id="KW-0489">Methyltransferase</keyword>
<evidence type="ECO:0000256" key="1">
    <source>
        <dbReference type="ARBA" id="ARBA00022603"/>
    </source>
</evidence>
<dbReference type="PANTHER" id="PTHR43619">
    <property type="entry name" value="S-ADENOSYL-L-METHIONINE-DEPENDENT METHYLTRANSFERASE YKTD-RELATED"/>
    <property type="match status" value="1"/>
</dbReference>
<evidence type="ECO:0000313" key="3">
    <source>
        <dbReference type="EMBL" id="PSC74887.1"/>
    </source>
</evidence>
<dbReference type="Gene3D" id="3.40.50.150">
    <property type="entry name" value="Vaccinia Virus protein VP39"/>
    <property type="match status" value="1"/>
</dbReference>
<dbReference type="GO" id="GO:0008168">
    <property type="term" value="F:methyltransferase activity"/>
    <property type="evidence" value="ECO:0007669"/>
    <property type="project" value="UniProtKB-KW"/>
</dbReference>
<dbReference type="EMBL" id="LHPF02000003">
    <property type="protein sequence ID" value="PSC74887.1"/>
    <property type="molecule type" value="Genomic_DNA"/>
</dbReference>
<dbReference type="InterPro" id="IPR029063">
    <property type="entry name" value="SAM-dependent_MTases_sf"/>
</dbReference>
<keyword evidence="4" id="KW-1185">Reference proteome</keyword>
<gene>
    <name evidence="3" type="ORF">C2E20_1839</name>
</gene>
<dbReference type="PANTHER" id="PTHR43619:SF2">
    <property type="entry name" value="S-ADENOSYL-L-METHIONINE-DEPENDENT METHYLTRANSFERASES SUPERFAMILY PROTEIN"/>
    <property type="match status" value="1"/>
</dbReference>
<proteinExistence type="predicted"/>
<organism evidence="3 4">
    <name type="scientific">Micractinium conductrix</name>
    <dbReference type="NCBI Taxonomy" id="554055"/>
    <lineage>
        <taxon>Eukaryota</taxon>
        <taxon>Viridiplantae</taxon>
        <taxon>Chlorophyta</taxon>
        <taxon>core chlorophytes</taxon>
        <taxon>Trebouxiophyceae</taxon>
        <taxon>Chlorellales</taxon>
        <taxon>Chlorellaceae</taxon>
        <taxon>Chlorella clade</taxon>
        <taxon>Micractinium</taxon>
    </lineage>
</organism>
<dbReference type="OrthoDB" id="203237at2759"/>
<evidence type="ECO:0000256" key="2">
    <source>
        <dbReference type="ARBA" id="ARBA00022679"/>
    </source>
</evidence>
<dbReference type="STRING" id="554055.A0A2P6VLF4"/>